<dbReference type="SUPFAM" id="SSF54171">
    <property type="entry name" value="DNA-binding domain"/>
    <property type="match status" value="1"/>
</dbReference>
<evidence type="ECO:0000256" key="3">
    <source>
        <dbReference type="ARBA" id="ARBA00023125"/>
    </source>
</evidence>
<keyword evidence="3" id="KW-0238">DNA-binding</keyword>
<dbReference type="InterPro" id="IPR013087">
    <property type="entry name" value="Znf_C2H2_type"/>
</dbReference>
<dbReference type="InterPro" id="IPR001739">
    <property type="entry name" value="Methyl_CpG_DNA-bd"/>
</dbReference>
<proteinExistence type="predicted"/>
<evidence type="ECO:0000256" key="4">
    <source>
        <dbReference type="ARBA" id="ARBA00023163"/>
    </source>
</evidence>
<feature type="region of interest" description="Disordered" evidence="6">
    <location>
        <begin position="62"/>
        <end position="90"/>
    </location>
</feature>
<protein>
    <recommendedName>
        <fullName evidence="7">MBD domain-containing protein</fullName>
    </recommendedName>
</protein>
<comment type="caution">
    <text evidence="8">The sequence shown here is derived from an EMBL/GenBank/DDBJ whole genome shotgun (WGS) entry which is preliminary data.</text>
</comment>
<name>A0AAN9E5S1_CROPI</name>
<evidence type="ECO:0000256" key="1">
    <source>
        <dbReference type="ARBA" id="ARBA00004123"/>
    </source>
</evidence>
<gene>
    <name evidence="8" type="ORF">RIF29_41614</name>
</gene>
<dbReference type="InterPro" id="IPR016177">
    <property type="entry name" value="DNA-bd_dom_sf"/>
</dbReference>
<evidence type="ECO:0000256" key="6">
    <source>
        <dbReference type="SAM" id="MobiDB-lite"/>
    </source>
</evidence>
<dbReference type="PANTHER" id="PTHR37701:SF19">
    <property type="entry name" value="METHYL-CPG-BINDING DOMAIN PROTEIN"/>
    <property type="match status" value="1"/>
</dbReference>
<accession>A0AAN9E5S1</accession>
<dbReference type="PANTHER" id="PTHR37701">
    <property type="entry name" value="METHYL-CPG-BINDING DOMAIN-CONTAINING PROTEIN 8"/>
    <property type="match status" value="1"/>
</dbReference>
<keyword evidence="2" id="KW-0805">Transcription regulation</keyword>
<keyword evidence="5" id="KW-0539">Nucleus</keyword>
<feature type="region of interest" description="Disordered" evidence="6">
    <location>
        <begin position="1"/>
        <end position="20"/>
    </location>
</feature>
<evidence type="ECO:0000259" key="7">
    <source>
        <dbReference type="PROSITE" id="PS50982"/>
    </source>
</evidence>
<organism evidence="8 9">
    <name type="scientific">Crotalaria pallida</name>
    <name type="common">Smooth rattlebox</name>
    <name type="synonym">Crotalaria striata</name>
    <dbReference type="NCBI Taxonomy" id="3830"/>
    <lineage>
        <taxon>Eukaryota</taxon>
        <taxon>Viridiplantae</taxon>
        <taxon>Streptophyta</taxon>
        <taxon>Embryophyta</taxon>
        <taxon>Tracheophyta</taxon>
        <taxon>Spermatophyta</taxon>
        <taxon>Magnoliopsida</taxon>
        <taxon>eudicotyledons</taxon>
        <taxon>Gunneridae</taxon>
        <taxon>Pentapetalae</taxon>
        <taxon>rosids</taxon>
        <taxon>fabids</taxon>
        <taxon>Fabales</taxon>
        <taxon>Fabaceae</taxon>
        <taxon>Papilionoideae</taxon>
        <taxon>50 kb inversion clade</taxon>
        <taxon>genistoids sensu lato</taxon>
        <taxon>core genistoids</taxon>
        <taxon>Crotalarieae</taxon>
        <taxon>Crotalaria</taxon>
    </lineage>
</organism>
<feature type="domain" description="MBD" evidence="7">
    <location>
        <begin position="235"/>
        <end position="307"/>
    </location>
</feature>
<dbReference type="GO" id="GO:0003677">
    <property type="term" value="F:DNA binding"/>
    <property type="evidence" value="ECO:0007669"/>
    <property type="project" value="UniProtKB-KW"/>
</dbReference>
<sequence>MATTTATIPPPPSLNFESLSGIDPTTLSQSEIQALSLCSLSAFDLRSTRDLVTPVIDPSYFNESSGSHRQTYSRRRRLPGLLPATTDSSTDNTDNRRIIDYLKQLIREDARFDQVELLQPCVYTEIVAAAAVDAAAAAPAPISDLRERTELGFVRKRKRGRKPKAKVNLDECYRGKEVVNRDGVAIDFEVLAAAEDPYAEELRRRTEGLKSEEELLGFLSNLEGEWGSRRRKRKIVDAASFGDVLPLGWKLLLGLKRKDGRAWIYCRRYLSPSGQQFLSCKEVSSYLQSLSGHGDTQLQICHRSENMLQEHTMNMQELAMITENSVGVAHEDRDQLQNVVTNSDVPSLSVTNERLKEVALLGFDNLADVQIHDLFDCHKCNLIFDDKETYLQHLLSVHQRTTRCYRLGSSVGDGVIIKDGKFECQFCHEVFLERHRYNGHVGIHVRNHVREVEDSPDQANVQMRDKSPVREDIPSKISKMDALVEIAQNSIMENSVMEPYNSAKVNLIPALEIAVDELDEGINIESPVDEHQTEYSMTGKNVVQDLNQQDSPHLFRDGKLKEIDDDNQAIDAKMITCLDNTGLFSVNVQNGNASDIYKGKDGVALTVEGFDQSGIDLEGVSQCPLLHLARNHMIPESEKNENSSCTNAKRQFKLDEDSSNKSGFNIVLDGCVDVPVSINVQTALMPASLQNVVHSRVSKQSISPKQSMDCFPLFSSDKGGKQFCSVDREHNNVKGFQEPRLDEIGLQYDFATGQDSLSLRYVHVELANNSMMEGNYASPVHSESQEVMLNMGGRNQHTAVCVWCGIEFNLDAVNSEIQPDSVGFMCPACKAKISGQINVLDSGSPNADHL</sequence>
<keyword evidence="9" id="KW-1185">Reference proteome</keyword>
<reference evidence="8 9" key="1">
    <citation type="submission" date="2024-01" db="EMBL/GenBank/DDBJ databases">
        <title>The genomes of 5 underutilized Papilionoideae crops provide insights into root nodulation and disease resistanc.</title>
        <authorList>
            <person name="Yuan L."/>
        </authorList>
    </citation>
    <scope>NUCLEOTIDE SEQUENCE [LARGE SCALE GENOMIC DNA]</scope>
    <source>
        <strain evidence="8">ZHUSHIDOU_FW_LH</strain>
        <tissue evidence="8">Leaf</tissue>
    </source>
</reference>
<dbReference type="GO" id="GO:0005634">
    <property type="term" value="C:nucleus"/>
    <property type="evidence" value="ECO:0007669"/>
    <property type="project" value="UniProtKB-SubCell"/>
</dbReference>
<dbReference type="AlphaFoldDB" id="A0AAN9E5S1"/>
<dbReference type="Proteomes" id="UP001372338">
    <property type="component" value="Unassembled WGS sequence"/>
</dbReference>
<comment type="subcellular location">
    <subcellularLocation>
        <location evidence="1">Nucleus</location>
    </subcellularLocation>
</comment>
<evidence type="ECO:0000313" key="9">
    <source>
        <dbReference type="Proteomes" id="UP001372338"/>
    </source>
</evidence>
<dbReference type="Gene3D" id="3.30.890.10">
    <property type="entry name" value="Methyl-cpg-binding Protein 2, Chain A"/>
    <property type="match status" value="1"/>
</dbReference>
<keyword evidence="4" id="KW-0804">Transcription</keyword>
<evidence type="ECO:0000256" key="2">
    <source>
        <dbReference type="ARBA" id="ARBA00023015"/>
    </source>
</evidence>
<dbReference type="InterPro" id="IPR037472">
    <property type="entry name" value="MBD8"/>
</dbReference>
<evidence type="ECO:0000313" key="8">
    <source>
        <dbReference type="EMBL" id="KAK7246744.1"/>
    </source>
</evidence>
<dbReference type="PROSITE" id="PS00028">
    <property type="entry name" value="ZINC_FINGER_C2H2_1"/>
    <property type="match status" value="2"/>
</dbReference>
<dbReference type="EMBL" id="JAYWIO010000008">
    <property type="protein sequence ID" value="KAK7246744.1"/>
    <property type="molecule type" value="Genomic_DNA"/>
</dbReference>
<evidence type="ECO:0000256" key="5">
    <source>
        <dbReference type="ARBA" id="ARBA00023242"/>
    </source>
</evidence>
<dbReference type="PROSITE" id="PS50982">
    <property type="entry name" value="MBD"/>
    <property type="match status" value="1"/>
</dbReference>
<dbReference type="SMART" id="SM00355">
    <property type="entry name" value="ZnF_C2H2"/>
    <property type="match status" value="2"/>
</dbReference>